<feature type="transmembrane region" description="Helical" evidence="1">
    <location>
        <begin position="240"/>
        <end position="266"/>
    </location>
</feature>
<evidence type="ECO:0000313" key="3">
    <source>
        <dbReference type="Proteomes" id="UP001431209"/>
    </source>
</evidence>
<gene>
    <name evidence="2" type="ORF">AKO1_014046</name>
</gene>
<evidence type="ECO:0000313" key="2">
    <source>
        <dbReference type="EMBL" id="KAL0483801.1"/>
    </source>
</evidence>
<feature type="transmembrane region" description="Helical" evidence="1">
    <location>
        <begin position="97"/>
        <end position="121"/>
    </location>
</feature>
<organism evidence="2 3">
    <name type="scientific">Acrasis kona</name>
    <dbReference type="NCBI Taxonomy" id="1008807"/>
    <lineage>
        <taxon>Eukaryota</taxon>
        <taxon>Discoba</taxon>
        <taxon>Heterolobosea</taxon>
        <taxon>Tetramitia</taxon>
        <taxon>Eutetramitia</taxon>
        <taxon>Acrasidae</taxon>
        <taxon>Acrasis</taxon>
    </lineage>
</organism>
<keyword evidence="1" id="KW-1133">Transmembrane helix</keyword>
<protein>
    <recommendedName>
        <fullName evidence="4">MARVEL domain-containing protein</fullName>
    </recommendedName>
</protein>
<dbReference type="Proteomes" id="UP001431209">
    <property type="component" value="Unassembled WGS sequence"/>
</dbReference>
<feature type="transmembrane region" description="Helical" evidence="1">
    <location>
        <begin position="70"/>
        <end position="91"/>
    </location>
</feature>
<reference evidence="2 3" key="1">
    <citation type="submission" date="2024-03" db="EMBL/GenBank/DDBJ databases">
        <title>The Acrasis kona genome and developmental transcriptomes reveal deep origins of eukaryotic multicellular pathways.</title>
        <authorList>
            <person name="Sheikh S."/>
            <person name="Fu C.-J."/>
            <person name="Brown M.W."/>
            <person name="Baldauf S.L."/>
        </authorList>
    </citation>
    <scope>NUCLEOTIDE SEQUENCE [LARGE SCALE GENOMIC DNA]</scope>
    <source>
        <strain evidence="2 3">ATCC MYA-3509</strain>
    </source>
</reference>
<dbReference type="EMBL" id="JAOPGA020000995">
    <property type="protein sequence ID" value="KAL0483801.1"/>
    <property type="molecule type" value="Genomic_DNA"/>
</dbReference>
<feature type="transmembrane region" description="Helical" evidence="1">
    <location>
        <begin position="173"/>
        <end position="192"/>
    </location>
</feature>
<feature type="transmembrane region" description="Helical" evidence="1">
    <location>
        <begin position="286"/>
        <end position="307"/>
    </location>
</feature>
<keyword evidence="1" id="KW-0472">Membrane</keyword>
<evidence type="ECO:0008006" key="4">
    <source>
        <dbReference type="Google" id="ProtNLM"/>
    </source>
</evidence>
<keyword evidence="3" id="KW-1185">Reference proteome</keyword>
<feature type="transmembrane region" description="Helical" evidence="1">
    <location>
        <begin position="142"/>
        <end position="167"/>
    </location>
</feature>
<sequence length="310" mass="34258">MATLADTNNYYAPEKTMTGPGSVTTQTVVTQMPTTTFVSVVDQPTTILPLTVAPTNYVSSNKKYSRFETVMTVLGSICLWIGSILIIAAMACLLHDGAFYATSIGVLLIIGFSFWLANSILKFIAPIASFGNSETRTVRRGIMFFYLLAEIIVMMLFVAGAGCWLSSYGHPRWAGEILWIIASSIWLAAVIIRDIGVRWEQMNTYKNVYLPGGNEARVAGSQPAPNVATPYKRKLGFNLLATWTNSILSQFYLVAVTLFLLGSILFDTRYRGSHDYFASRSLEIGAAVLWLVPTCFFFFMAIGHCIARRV</sequence>
<comment type="caution">
    <text evidence="2">The sequence shown here is derived from an EMBL/GenBank/DDBJ whole genome shotgun (WGS) entry which is preliminary data.</text>
</comment>
<evidence type="ECO:0000256" key="1">
    <source>
        <dbReference type="SAM" id="Phobius"/>
    </source>
</evidence>
<accession>A0AAW2Z4X7</accession>
<dbReference type="AlphaFoldDB" id="A0AAW2Z4X7"/>
<name>A0AAW2Z4X7_9EUKA</name>
<proteinExistence type="predicted"/>
<keyword evidence="1" id="KW-0812">Transmembrane</keyword>